<evidence type="ECO:0000313" key="2">
    <source>
        <dbReference type="Proteomes" id="UP001165583"/>
    </source>
</evidence>
<sequence length="71" mass="7523">MNAPATFKPHYASRPKVAAAAQTLHDLRAQGLDVAAIEVSPDGTIKVFSSAAFPVAPRDEFEAWDQSGKLG</sequence>
<evidence type="ECO:0000313" key="1">
    <source>
        <dbReference type="EMBL" id="MCT2398484.1"/>
    </source>
</evidence>
<dbReference type="RefSeq" id="WP_260043640.1">
    <property type="nucleotide sequence ID" value="NZ_JANZXA010000001.1"/>
</dbReference>
<dbReference type="Proteomes" id="UP001165583">
    <property type="component" value="Unassembled WGS sequence"/>
</dbReference>
<keyword evidence="2" id="KW-1185">Reference proteome</keyword>
<proteinExistence type="predicted"/>
<dbReference type="EMBL" id="JANZXA010000001">
    <property type="protein sequence ID" value="MCT2398484.1"/>
    <property type="molecule type" value="Genomic_DNA"/>
</dbReference>
<organism evidence="1 2">
    <name type="scientific">Novosphingobium mangrovi</name>
    <name type="common">ex Huang et al. 2023</name>
    <dbReference type="NCBI Taxonomy" id="2976432"/>
    <lineage>
        <taxon>Bacteria</taxon>
        <taxon>Pseudomonadati</taxon>
        <taxon>Pseudomonadota</taxon>
        <taxon>Alphaproteobacteria</taxon>
        <taxon>Sphingomonadales</taxon>
        <taxon>Sphingomonadaceae</taxon>
        <taxon>Novosphingobium</taxon>
    </lineage>
</organism>
<protein>
    <submittedName>
        <fullName evidence="1">Uncharacterized protein</fullName>
    </submittedName>
</protein>
<name>A0ABT2I110_9SPHN</name>
<comment type="caution">
    <text evidence="1">The sequence shown here is derived from an EMBL/GenBank/DDBJ whole genome shotgun (WGS) entry which is preliminary data.</text>
</comment>
<gene>
    <name evidence="1" type="ORF">NZK81_02880</name>
</gene>
<accession>A0ABT2I110</accession>
<reference evidence="1" key="1">
    <citation type="submission" date="2022-09" db="EMBL/GenBank/DDBJ databases">
        <title>Novosphingobium sp. Nov., a polycyclic aromatic hydrocarbon-degrading bacterium isolated form mangrove sediments in HongKong.</title>
        <authorList>
            <person name="Hu Z."/>
        </authorList>
    </citation>
    <scope>NUCLEOTIDE SEQUENCE</scope>
    <source>
        <strain evidence="1">HK4-1</strain>
    </source>
</reference>